<evidence type="ECO:0008006" key="8">
    <source>
        <dbReference type="Google" id="ProtNLM"/>
    </source>
</evidence>
<name>A0AAJ0C7H3_9PEZI</name>
<keyword evidence="3" id="KW-0812">Transmembrane</keyword>
<reference evidence="6" key="1">
    <citation type="submission" date="2023-06" db="EMBL/GenBank/DDBJ databases">
        <title>Genome-scale phylogeny and comparative genomics of the fungal order Sordariales.</title>
        <authorList>
            <consortium name="Lawrence Berkeley National Laboratory"/>
            <person name="Hensen N."/>
            <person name="Bonometti L."/>
            <person name="Westerberg I."/>
            <person name="Brannstrom I.O."/>
            <person name="Guillou S."/>
            <person name="Cros-Aarteil S."/>
            <person name="Calhoun S."/>
            <person name="Haridas S."/>
            <person name="Kuo A."/>
            <person name="Mondo S."/>
            <person name="Pangilinan J."/>
            <person name="Riley R."/>
            <person name="Labutti K."/>
            <person name="Andreopoulos B."/>
            <person name="Lipzen A."/>
            <person name="Chen C."/>
            <person name="Yanf M."/>
            <person name="Daum C."/>
            <person name="Ng V."/>
            <person name="Clum A."/>
            <person name="Steindorff A."/>
            <person name="Ohm R."/>
            <person name="Martin F."/>
            <person name="Silar P."/>
            <person name="Natvig D."/>
            <person name="Lalanne C."/>
            <person name="Gautier V."/>
            <person name="Ament-Velasquez S.L."/>
            <person name="Kruys A."/>
            <person name="Hutchinson M.I."/>
            <person name="Powell A.J."/>
            <person name="Barry K."/>
            <person name="Miller A.N."/>
            <person name="Grigoriev I.V."/>
            <person name="Debuchy R."/>
            <person name="Gladieux P."/>
            <person name="Thoren M.H."/>
            <person name="Johannesson H."/>
        </authorList>
    </citation>
    <scope>NUCLEOTIDE SEQUENCE</scope>
    <source>
        <strain evidence="6">8032-3</strain>
    </source>
</reference>
<dbReference type="PANTHER" id="PTHR24096">
    <property type="entry name" value="LONG-CHAIN-FATTY-ACID--COA LIGASE"/>
    <property type="match status" value="1"/>
</dbReference>
<sequence>MSQQRVYRSQFPPINVPRDVSVTQFLLASNPDDVSPETPIFSDFDNPGHDLSFSDLRKLAAQGAAGLRDVVDLREGDVVSIYANNSVSWALLAHSIMWAGGCTCGMNPLATSYELVHYFETAKPKLIAVDGTLLPKVEAALKLMKLSAPPAVIVLQEPLIQTTTSLPQFPRDFISNVRKPLAPYDLTGKDNTKVPVAMCFSSGTSGKPKGVVLSHHTLIAYLLTVRSTSPFLHSSRTREVFFPSFAHIYGLVSGVLLPAFVGCYLVAMAQYDFLPYLKRCAEIRATIVRLVPATAVRMTKDPAVRRLDLKSIHTIMCSSASLAAETAQELQKILSSSVTILNGYGMTEGTIAMLRESQSARAGSVGKPVAGASIRIVDDNFEDVALGTDGQCLVKGPTVFMGYKDNDAETAATFHDGWLCTGDIVKMDGDGFLWLTGRKKELIKYKGNQIAPVELEAVLLTHPLVAEAGVCGITDGDSEVPLGCVELSSAVEARDIEKTLVEIKRFVDERVAPYKRLRGGLFHLETIPKTSTGKIVRRQLPEMVAEKRATKVAKL</sequence>
<dbReference type="Pfam" id="PF00501">
    <property type="entry name" value="AMP-binding"/>
    <property type="match status" value="1"/>
</dbReference>
<dbReference type="AlphaFoldDB" id="A0AAJ0C7H3"/>
<comment type="similarity">
    <text evidence="1">Belongs to the ATP-dependent AMP-binding enzyme family.</text>
</comment>
<dbReference type="RefSeq" id="XP_060287777.1">
    <property type="nucleotide sequence ID" value="XM_060431673.1"/>
</dbReference>
<dbReference type="InterPro" id="IPR042099">
    <property type="entry name" value="ANL_N_sf"/>
</dbReference>
<dbReference type="PROSITE" id="PS00455">
    <property type="entry name" value="AMP_BINDING"/>
    <property type="match status" value="1"/>
</dbReference>
<dbReference type="EMBL" id="MU838998">
    <property type="protein sequence ID" value="KAK1771564.1"/>
    <property type="molecule type" value="Genomic_DNA"/>
</dbReference>
<keyword evidence="3" id="KW-0472">Membrane</keyword>
<evidence type="ECO:0000256" key="2">
    <source>
        <dbReference type="ARBA" id="ARBA00022598"/>
    </source>
</evidence>
<dbReference type="InterPro" id="IPR025110">
    <property type="entry name" value="AMP-bd_C"/>
</dbReference>
<accession>A0AAJ0C7H3</accession>
<dbReference type="SUPFAM" id="SSF56801">
    <property type="entry name" value="Acetyl-CoA synthetase-like"/>
    <property type="match status" value="1"/>
</dbReference>
<evidence type="ECO:0000259" key="5">
    <source>
        <dbReference type="Pfam" id="PF13193"/>
    </source>
</evidence>
<dbReference type="InterPro" id="IPR020845">
    <property type="entry name" value="AMP-binding_CS"/>
</dbReference>
<protein>
    <recommendedName>
        <fullName evidence="8">AMP-dependent synthetase/ligase domain-containing protein</fullName>
    </recommendedName>
</protein>
<organism evidence="6 7">
    <name type="scientific">Phialemonium atrogriseum</name>
    <dbReference type="NCBI Taxonomy" id="1093897"/>
    <lineage>
        <taxon>Eukaryota</taxon>
        <taxon>Fungi</taxon>
        <taxon>Dikarya</taxon>
        <taxon>Ascomycota</taxon>
        <taxon>Pezizomycotina</taxon>
        <taxon>Sordariomycetes</taxon>
        <taxon>Sordariomycetidae</taxon>
        <taxon>Cephalothecales</taxon>
        <taxon>Cephalothecaceae</taxon>
        <taxon>Phialemonium</taxon>
    </lineage>
</organism>
<keyword evidence="2" id="KW-0436">Ligase</keyword>
<evidence type="ECO:0000313" key="7">
    <source>
        <dbReference type="Proteomes" id="UP001244011"/>
    </source>
</evidence>
<comment type="caution">
    <text evidence="6">The sequence shown here is derived from an EMBL/GenBank/DDBJ whole genome shotgun (WGS) entry which is preliminary data.</text>
</comment>
<dbReference type="InterPro" id="IPR000873">
    <property type="entry name" value="AMP-dep_synth/lig_dom"/>
</dbReference>
<evidence type="ECO:0000256" key="3">
    <source>
        <dbReference type="SAM" id="Phobius"/>
    </source>
</evidence>
<dbReference type="Proteomes" id="UP001244011">
    <property type="component" value="Unassembled WGS sequence"/>
</dbReference>
<gene>
    <name evidence="6" type="ORF">QBC33DRAFT_592014</name>
</gene>
<proteinExistence type="inferred from homology"/>
<evidence type="ECO:0000256" key="1">
    <source>
        <dbReference type="ARBA" id="ARBA00006432"/>
    </source>
</evidence>
<feature type="transmembrane region" description="Helical" evidence="3">
    <location>
        <begin position="248"/>
        <end position="269"/>
    </location>
</feature>
<dbReference type="GeneID" id="85314860"/>
<evidence type="ECO:0000259" key="4">
    <source>
        <dbReference type="Pfam" id="PF00501"/>
    </source>
</evidence>
<evidence type="ECO:0000313" key="6">
    <source>
        <dbReference type="EMBL" id="KAK1771564.1"/>
    </source>
</evidence>
<keyword evidence="3" id="KW-1133">Transmembrane helix</keyword>
<keyword evidence="7" id="KW-1185">Reference proteome</keyword>
<dbReference type="PANTHER" id="PTHR24096:SF149">
    <property type="entry name" value="AMP-BINDING DOMAIN-CONTAINING PROTEIN-RELATED"/>
    <property type="match status" value="1"/>
</dbReference>
<dbReference type="GO" id="GO:0019748">
    <property type="term" value="P:secondary metabolic process"/>
    <property type="evidence" value="ECO:0007669"/>
    <property type="project" value="TreeGrafter"/>
</dbReference>
<feature type="domain" description="AMP-binding enzyme C-terminal" evidence="5">
    <location>
        <begin position="454"/>
        <end position="534"/>
    </location>
</feature>
<dbReference type="Gene3D" id="3.30.300.30">
    <property type="match status" value="1"/>
</dbReference>
<feature type="domain" description="AMP-dependent synthetase/ligase" evidence="4">
    <location>
        <begin position="36"/>
        <end position="403"/>
    </location>
</feature>
<dbReference type="Pfam" id="PF13193">
    <property type="entry name" value="AMP-binding_C"/>
    <property type="match status" value="1"/>
</dbReference>
<dbReference type="InterPro" id="IPR045851">
    <property type="entry name" value="AMP-bd_C_sf"/>
</dbReference>
<dbReference type="Gene3D" id="3.40.50.12780">
    <property type="entry name" value="N-terminal domain of ligase-like"/>
    <property type="match status" value="1"/>
</dbReference>
<dbReference type="GO" id="GO:0016405">
    <property type="term" value="F:CoA-ligase activity"/>
    <property type="evidence" value="ECO:0007669"/>
    <property type="project" value="TreeGrafter"/>
</dbReference>